<dbReference type="Proteomes" id="UP000199632">
    <property type="component" value="Unassembled WGS sequence"/>
</dbReference>
<dbReference type="Gene3D" id="3.40.630.30">
    <property type="match status" value="1"/>
</dbReference>
<dbReference type="EMBL" id="FNQB01000003">
    <property type="protein sequence ID" value="SDZ50504.1"/>
    <property type="molecule type" value="Genomic_DNA"/>
</dbReference>
<feature type="domain" description="N-acetyltransferase" evidence="1">
    <location>
        <begin position="24"/>
        <end position="163"/>
    </location>
</feature>
<dbReference type="CDD" id="cd04301">
    <property type="entry name" value="NAT_SF"/>
    <property type="match status" value="1"/>
</dbReference>
<reference evidence="3" key="1">
    <citation type="submission" date="2016-10" db="EMBL/GenBank/DDBJ databases">
        <authorList>
            <person name="Varghese N."/>
            <person name="Submissions S."/>
        </authorList>
    </citation>
    <scope>NUCLEOTIDE SEQUENCE [LARGE SCALE GENOMIC DNA]</scope>
    <source>
        <strain evidence="3">DSM 44718</strain>
    </source>
</reference>
<gene>
    <name evidence="2" type="ORF">SAMN05421684_5907</name>
</gene>
<organism evidence="2 3">
    <name type="scientific">Asanoa ishikariensis</name>
    <dbReference type="NCBI Taxonomy" id="137265"/>
    <lineage>
        <taxon>Bacteria</taxon>
        <taxon>Bacillati</taxon>
        <taxon>Actinomycetota</taxon>
        <taxon>Actinomycetes</taxon>
        <taxon>Micromonosporales</taxon>
        <taxon>Micromonosporaceae</taxon>
        <taxon>Asanoa</taxon>
    </lineage>
</organism>
<proteinExistence type="predicted"/>
<accession>A0A1H3TJT2</accession>
<keyword evidence="2" id="KW-0808">Transferase</keyword>
<dbReference type="PROSITE" id="PS51186">
    <property type="entry name" value="GNAT"/>
    <property type="match status" value="1"/>
</dbReference>
<sequence>MPLTPITSSGDLRKVGSFHAMTELVARSAALVDAPLLAVLNRHLIEDQHHHSTATDADLEARMRRWISGGQYAVAFIERGGLPVAYAVWRDDEDGIYVRQFFVSRDHRREGLGRAGFAVLRERWGDKPVKLDALVHNERGLAFWRALGFRDYSLILSLDDRSR</sequence>
<keyword evidence="3" id="KW-1185">Reference proteome</keyword>
<dbReference type="InterPro" id="IPR016181">
    <property type="entry name" value="Acyl_CoA_acyltransferase"/>
</dbReference>
<dbReference type="InterPro" id="IPR000182">
    <property type="entry name" value="GNAT_dom"/>
</dbReference>
<dbReference type="AlphaFoldDB" id="A0A1H3TJT2"/>
<evidence type="ECO:0000259" key="1">
    <source>
        <dbReference type="PROSITE" id="PS51186"/>
    </source>
</evidence>
<dbReference type="SUPFAM" id="SSF55729">
    <property type="entry name" value="Acyl-CoA N-acyltransferases (Nat)"/>
    <property type="match status" value="1"/>
</dbReference>
<dbReference type="Pfam" id="PF00583">
    <property type="entry name" value="Acetyltransf_1"/>
    <property type="match status" value="1"/>
</dbReference>
<dbReference type="GO" id="GO:0016747">
    <property type="term" value="F:acyltransferase activity, transferring groups other than amino-acyl groups"/>
    <property type="evidence" value="ECO:0007669"/>
    <property type="project" value="InterPro"/>
</dbReference>
<protein>
    <submittedName>
        <fullName evidence="2">Acetyltransferase (GNAT) family protein</fullName>
    </submittedName>
</protein>
<name>A0A1H3TJT2_9ACTN</name>
<evidence type="ECO:0000313" key="3">
    <source>
        <dbReference type="Proteomes" id="UP000199632"/>
    </source>
</evidence>
<evidence type="ECO:0000313" key="2">
    <source>
        <dbReference type="EMBL" id="SDZ50504.1"/>
    </source>
</evidence>